<evidence type="ECO:0000313" key="5">
    <source>
        <dbReference type="EMBL" id="KSZ59660.1"/>
    </source>
</evidence>
<keyword evidence="3" id="KW-1133">Transmembrane helix</keyword>
<dbReference type="Proteomes" id="UP000053060">
    <property type="component" value="Unassembled WGS sequence"/>
</dbReference>
<name>A0A0V9UNT3_9NOCA</name>
<evidence type="ECO:0000256" key="2">
    <source>
        <dbReference type="SAM" id="MobiDB-lite"/>
    </source>
</evidence>
<evidence type="ECO:0000259" key="4">
    <source>
        <dbReference type="Pfam" id="PF10145"/>
    </source>
</evidence>
<gene>
    <name evidence="5" type="ORF">Z045_05675</name>
</gene>
<reference evidence="5 6" key="2">
    <citation type="journal article" date="2016" name="Genome Announc.">
        <title>Draft Genome Sequence of a Versatile Hydrocarbon-Degrading Bacterium, Rhodococcus pyridinivorans Strain KG-16, Collected from Oil Fields in India.</title>
        <authorList>
            <person name="Aggarwal R.K."/>
            <person name="Dawar C."/>
            <person name="Phanindranath R."/>
            <person name="Mutnuri L."/>
            <person name="Dayal A.M."/>
        </authorList>
    </citation>
    <scope>NUCLEOTIDE SEQUENCE [LARGE SCALE GENOMIC DNA]</scope>
    <source>
        <strain evidence="5 6">KG-16</strain>
    </source>
</reference>
<feature type="domain" description="Phage tail tape measure protein" evidence="4">
    <location>
        <begin position="38"/>
        <end position="238"/>
    </location>
</feature>
<dbReference type="PATRIC" id="fig|1441730.3.peg.1186"/>
<dbReference type="Pfam" id="PF10145">
    <property type="entry name" value="PhageMin_Tail"/>
    <property type="match status" value="1"/>
</dbReference>
<keyword evidence="3" id="KW-0812">Transmembrane</keyword>
<dbReference type="AlphaFoldDB" id="A0A0V9UNT3"/>
<accession>A0A0V9UNT3</accession>
<evidence type="ECO:0000256" key="1">
    <source>
        <dbReference type="ARBA" id="ARBA00022612"/>
    </source>
</evidence>
<evidence type="ECO:0000256" key="3">
    <source>
        <dbReference type="SAM" id="Phobius"/>
    </source>
</evidence>
<feature type="region of interest" description="Disordered" evidence="2">
    <location>
        <begin position="571"/>
        <end position="593"/>
    </location>
</feature>
<dbReference type="PANTHER" id="PTHR37813:SF1">
    <property type="entry name" value="FELS-2 PROPHAGE PROTEIN"/>
    <property type="match status" value="1"/>
</dbReference>
<organism evidence="5 6">
    <name type="scientific">Rhodococcus pyridinivorans KG-16</name>
    <dbReference type="NCBI Taxonomy" id="1441730"/>
    <lineage>
        <taxon>Bacteria</taxon>
        <taxon>Bacillati</taxon>
        <taxon>Actinomycetota</taxon>
        <taxon>Actinomycetes</taxon>
        <taxon>Mycobacteriales</taxon>
        <taxon>Nocardiaceae</taxon>
        <taxon>Rhodococcus</taxon>
    </lineage>
</organism>
<feature type="transmembrane region" description="Helical" evidence="3">
    <location>
        <begin position="460"/>
        <end position="481"/>
    </location>
</feature>
<proteinExistence type="predicted"/>
<feature type="transmembrane region" description="Helical" evidence="3">
    <location>
        <begin position="400"/>
        <end position="422"/>
    </location>
</feature>
<protein>
    <recommendedName>
        <fullName evidence="4">Phage tail tape measure protein domain-containing protein</fullName>
    </recommendedName>
</protein>
<dbReference type="EMBL" id="AZXY01000002">
    <property type="protein sequence ID" value="KSZ59660.1"/>
    <property type="molecule type" value="Genomic_DNA"/>
</dbReference>
<dbReference type="PANTHER" id="PTHR37813">
    <property type="entry name" value="FELS-2 PROPHAGE PROTEIN"/>
    <property type="match status" value="1"/>
</dbReference>
<comment type="caution">
    <text evidence="5">The sequence shown here is derived from an EMBL/GenBank/DDBJ whole genome shotgun (WGS) entry which is preliminary data.</text>
</comment>
<keyword evidence="3" id="KW-0472">Membrane</keyword>
<sequence>MAGLGVAIKSAGDYESSLSQLRQASGATNHEMAGMARLARELGQSNDLAGVSAADAARTMVELSKAGLSVKDTMNSSKAVMALAKAGNIDFAEAAVIAASSLNAFGLEGKQAIQVADTLAAGANASQAELADLALGLQQSATVAKQFKLSLNENVTALALFANNGIKGSDAGTSLKTMLIALAKPSAASAKLMRQIGFEAYNASGEFVGLEEMSKRLKKATADMTEEQKQNALATIFGTDAFRAAAVLADNAGDSYAKMSEAVGKSGAAQEAAAAQMGPYQKAVEGLRNAMSELGLAVGTKLLPYATAAAHGLADMVDGATRHLPSATKVFDRLVDGVADTAEQVGRYLIPSFRDLLSSVRSNVLPTLDKLLSEVVLPMARIVGGALVLAIREAARAMTFLANSAQPLVAVLLGVGATMATLRVASMVTAFIGLAGGINASAIAVGLFSRALLLLNMNPVVLGVSLLVGGFTALISLQSIFSSSTDRAKAAIDAHKVAQDALAQANRDAKLAQDALNGAVLSAEGAALAVERAQRTYNDTVAQYGPNSLEAREAAHRLREAEERLAQANLDVKNKTQEKQAAESEAAKKRDELTKAEAVKQAALNQTRDAANNAAGGFRNIGLSIDELNRKEVKPKGFDANSSPLTMGKVLGKNASGTAYWQGGATLVGENGPEIVRLPQGAQVTPAYRTRNELNQGGGGVTVNITGPVTFADRTDIDYFAERLNRAQRLALKGA</sequence>
<keyword evidence="1" id="KW-1188">Viral release from host cell</keyword>
<dbReference type="NCBIfam" id="TIGR01760">
    <property type="entry name" value="tape_meas_TP901"/>
    <property type="match status" value="1"/>
</dbReference>
<reference evidence="6" key="1">
    <citation type="submission" date="2015-01" db="EMBL/GenBank/DDBJ databases">
        <title>Draft genome sequence of Rhodococcus pyridinivorans strain KG-16, a hydrocarbon-degrading bacterium.</title>
        <authorList>
            <person name="Aggarwal R.K."/>
            <person name="Dawar C."/>
        </authorList>
    </citation>
    <scope>NUCLEOTIDE SEQUENCE [LARGE SCALE GENOMIC DNA]</scope>
    <source>
        <strain evidence="6">KG-16</strain>
    </source>
</reference>
<feature type="compositionally biased region" description="Basic and acidic residues" evidence="2">
    <location>
        <begin position="572"/>
        <end position="593"/>
    </location>
</feature>
<evidence type="ECO:0000313" key="6">
    <source>
        <dbReference type="Proteomes" id="UP000053060"/>
    </source>
</evidence>
<feature type="transmembrane region" description="Helical" evidence="3">
    <location>
        <begin position="428"/>
        <end position="448"/>
    </location>
</feature>
<dbReference type="InterPro" id="IPR010090">
    <property type="entry name" value="Phage_tape_meas"/>
</dbReference>
<feature type="transmembrane region" description="Helical" evidence="3">
    <location>
        <begin position="371"/>
        <end position="391"/>
    </location>
</feature>